<dbReference type="STRING" id="388950.GCA_001611675_02416"/>
<dbReference type="OrthoDB" id="849922at2"/>
<evidence type="ECO:0008006" key="5">
    <source>
        <dbReference type="Google" id="ProtNLM"/>
    </source>
</evidence>
<proteinExistence type="predicted"/>
<keyword evidence="1" id="KW-0175">Coiled coil</keyword>
<name>A0A1I7JAS8_9BACT</name>
<sequence length="232" mass="26395">MKGFILAVCLLIAGVTQAQSVQVVENEKEVNGVLRRGQQLSVQLDPKTVEKTWKDYLGKKAGRVKTSKGVMTVEGAVIDTISRQPLRLTSVTGSDAQGSYVWWNLDMGTDYITKESTPQEYAAAEKFMRGFARQLYRNDVFRQINEAEEVLKATKNEQDRVVKEANSIQLSIEKNKERRKELEAELVRNAEDLKKLEESVQHNIKQQEASRQRVQDMQKAVEAVRAKLLEIK</sequence>
<reference evidence="4" key="1">
    <citation type="submission" date="2016-10" db="EMBL/GenBank/DDBJ databases">
        <authorList>
            <person name="Varghese N."/>
        </authorList>
    </citation>
    <scope>NUCLEOTIDE SEQUENCE [LARGE SCALE GENOMIC DNA]</scope>
    <source>
        <strain evidence="4">DSM 18820</strain>
    </source>
</reference>
<organism evidence="3 4">
    <name type="scientific">Pontibacter akesuensis</name>
    <dbReference type="NCBI Taxonomy" id="388950"/>
    <lineage>
        <taxon>Bacteria</taxon>
        <taxon>Pseudomonadati</taxon>
        <taxon>Bacteroidota</taxon>
        <taxon>Cytophagia</taxon>
        <taxon>Cytophagales</taxon>
        <taxon>Hymenobacteraceae</taxon>
        <taxon>Pontibacter</taxon>
    </lineage>
</organism>
<protein>
    <recommendedName>
        <fullName evidence="5">DNA repair ATPase</fullName>
    </recommendedName>
</protein>
<dbReference type="RefSeq" id="WP_068838347.1">
    <property type="nucleotide sequence ID" value="NZ_BMXC01000003.1"/>
</dbReference>
<dbReference type="AlphaFoldDB" id="A0A1I7JAS8"/>
<dbReference type="EMBL" id="FPCA01000003">
    <property type="protein sequence ID" value="SFU82203.1"/>
    <property type="molecule type" value="Genomic_DNA"/>
</dbReference>
<feature type="signal peptide" evidence="2">
    <location>
        <begin position="1"/>
        <end position="18"/>
    </location>
</feature>
<evidence type="ECO:0000256" key="1">
    <source>
        <dbReference type="SAM" id="Coils"/>
    </source>
</evidence>
<feature type="coiled-coil region" evidence="1">
    <location>
        <begin position="137"/>
        <end position="210"/>
    </location>
</feature>
<dbReference type="Proteomes" id="UP000182491">
    <property type="component" value="Unassembled WGS sequence"/>
</dbReference>
<gene>
    <name evidence="3" type="ORF">SAMN04487941_2649</name>
</gene>
<feature type="chain" id="PRO_5010381670" description="DNA repair ATPase" evidence="2">
    <location>
        <begin position="19"/>
        <end position="232"/>
    </location>
</feature>
<accession>A0A1I7JAS8</accession>
<keyword evidence="2" id="KW-0732">Signal</keyword>
<keyword evidence="4" id="KW-1185">Reference proteome</keyword>
<evidence type="ECO:0000313" key="3">
    <source>
        <dbReference type="EMBL" id="SFU82203.1"/>
    </source>
</evidence>
<evidence type="ECO:0000313" key="4">
    <source>
        <dbReference type="Proteomes" id="UP000182491"/>
    </source>
</evidence>
<evidence type="ECO:0000256" key="2">
    <source>
        <dbReference type="SAM" id="SignalP"/>
    </source>
</evidence>